<dbReference type="PANTHER" id="PTHR42985:SF41">
    <property type="entry name" value="GH19970P-RELATED"/>
    <property type="match status" value="1"/>
</dbReference>
<evidence type="ECO:0000256" key="3">
    <source>
        <dbReference type="ARBA" id="ARBA00022448"/>
    </source>
</evidence>
<dbReference type="PANTHER" id="PTHR42985">
    <property type="entry name" value="SODIUM-COUPLED MONOCARBOXYLATE TRANSPORTER"/>
    <property type="match status" value="1"/>
</dbReference>
<reference evidence="14" key="1">
    <citation type="submission" date="2020-05" db="UniProtKB">
        <authorList>
            <consortium name="EnsemblMetazoa"/>
        </authorList>
    </citation>
    <scope>IDENTIFICATION</scope>
    <source>
        <strain evidence="14">Aabys</strain>
    </source>
</reference>
<keyword evidence="5 13" id="KW-0812">Transmembrane</keyword>
<feature type="transmembrane region" description="Helical" evidence="13">
    <location>
        <begin position="246"/>
        <end position="270"/>
    </location>
</feature>
<evidence type="ECO:0000256" key="10">
    <source>
        <dbReference type="ARBA" id="ARBA00023201"/>
    </source>
</evidence>
<dbReference type="VEuPathDB" id="VectorBase:MDOMA2_018158"/>
<gene>
    <name evidence="14" type="primary">101896677</name>
    <name evidence="16" type="synonym">LOC101896677</name>
</gene>
<evidence type="ECO:0000313" key="15">
    <source>
        <dbReference type="Proteomes" id="UP001652621"/>
    </source>
</evidence>
<dbReference type="RefSeq" id="XP_011293996.1">
    <property type="nucleotide sequence ID" value="XM_011295694.2"/>
</dbReference>
<evidence type="ECO:0000313" key="16">
    <source>
        <dbReference type="RefSeq" id="XP_011293996.1"/>
    </source>
</evidence>
<dbReference type="Pfam" id="PF00474">
    <property type="entry name" value="SSF"/>
    <property type="match status" value="1"/>
</dbReference>
<feature type="transmembrane region" description="Helical" evidence="13">
    <location>
        <begin position="147"/>
        <end position="165"/>
    </location>
</feature>
<sequence>MAIAVSKVYLPVFAALRVGSSYEYLEMRFNPTIRSIASIMFVMDEIFFLPIILYVPAIAFSQVTGVNTHIVSGVICVICVFYTLIGGIKAVVHTDAWQIIVMFISVVIVVILGTIYADGFTDIFKTAADGGRIIFGNINPSPYERQSLWAVLIGGFFYWTSFNSVNQTMVQRYMSLPSLKKAQWSVAIFTIGIVLFISVCCFAGLLVYNFYRNCDPLTAGLISNDDQLLPVYVMQTVGNLHGIPGLFIAGVFGAALSSLSVVLNSTALVVLEDIVKGCFRFKLSEKSSAIVVKTCIVILGGIAVSLVFVLEKLSGILSVATSVTAIAAGTTCGLFTLGMLVPWSNPKGALAGAIAGAIMSGWISFGSQISFAKGDLVSQKLPISVADCPANMTLPDDTYYDESDVFPLYRLSFHWINPIGIASTILVGTVVSFLTGPTVVKKLDADVLSPVIHKFLPKECFPPSDSDSDLTRENTAQTLTHLLGNSTAGANTGAEIDSGEDNMGKGAKY</sequence>
<dbReference type="NCBIfam" id="TIGR00813">
    <property type="entry name" value="sss"/>
    <property type="match status" value="1"/>
</dbReference>
<feature type="transmembrane region" description="Helical" evidence="13">
    <location>
        <begin position="415"/>
        <end position="434"/>
    </location>
</feature>
<evidence type="ECO:0000256" key="12">
    <source>
        <dbReference type="SAM" id="MobiDB-lite"/>
    </source>
</evidence>
<accession>A0A1I8NFL4</accession>
<dbReference type="GO" id="GO:0006814">
    <property type="term" value="P:sodium ion transport"/>
    <property type="evidence" value="ECO:0007669"/>
    <property type="project" value="UniProtKB-KW"/>
</dbReference>
<dbReference type="GO" id="GO:0015293">
    <property type="term" value="F:symporter activity"/>
    <property type="evidence" value="ECO:0007669"/>
    <property type="project" value="TreeGrafter"/>
</dbReference>
<dbReference type="OrthoDB" id="196131at2759"/>
<evidence type="ECO:0000313" key="14">
    <source>
        <dbReference type="EnsemblMetazoa" id="MDOA014669-PE"/>
    </source>
</evidence>
<feature type="transmembrane region" description="Helical" evidence="13">
    <location>
        <begin position="66"/>
        <end position="85"/>
    </location>
</feature>
<dbReference type="Gene3D" id="1.20.1730.10">
    <property type="entry name" value="Sodium/glucose cotransporter"/>
    <property type="match status" value="1"/>
</dbReference>
<dbReference type="AlphaFoldDB" id="A0A1I8NFL4"/>
<organism evidence="14">
    <name type="scientific">Musca domestica</name>
    <name type="common">House fly</name>
    <dbReference type="NCBI Taxonomy" id="7370"/>
    <lineage>
        <taxon>Eukaryota</taxon>
        <taxon>Metazoa</taxon>
        <taxon>Ecdysozoa</taxon>
        <taxon>Arthropoda</taxon>
        <taxon>Hexapoda</taxon>
        <taxon>Insecta</taxon>
        <taxon>Pterygota</taxon>
        <taxon>Neoptera</taxon>
        <taxon>Endopterygota</taxon>
        <taxon>Diptera</taxon>
        <taxon>Brachycera</taxon>
        <taxon>Muscomorpha</taxon>
        <taxon>Muscoidea</taxon>
        <taxon>Muscidae</taxon>
        <taxon>Musca</taxon>
    </lineage>
</organism>
<evidence type="ECO:0000256" key="4">
    <source>
        <dbReference type="ARBA" id="ARBA00022475"/>
    </source>
</evidence>
<dbReference type="PROSITE" id="PS50283">
    <property type="entry name" value="NA_SOLUT_SYMP_3"/>
    <property type="match status" value="1"/>
</dbReference>
<name>A0A1I8NFL4_MUSDO</name>
<keyword evidence="10" id="KW-0739">Sodium transport</keyword>
<dbReference type="Proteomes" id="UP001652621">
    <property type="component" value="Unplaced"/>
</dbReference>
<protein>
    <submittedName>
        <fullName evidence="16">Sodium-coupled monocarboxylate transporter 2 isoform X3</fullName>
    </submittedName>
</protein>
<dbReference type="VEuPathDB" id="VectorBase:MDOA014669"/>
<dbReference type="EnsemblMetazoa" id="MDOA014669-RE">
    <property type="protein sequence ID" value="MDOA014669-PE"/>
    <property type="gene ID" value="MDOA014669"/>
</dbReference>
<keyword evidence="9 13" id="KW-0472">Membrane</keyword>
<keyword evidence="4" id="KW-1003">Cell membrane</keyword>
<evidence type="ECO:0000256" key="7">
    <source>
        <dbReference type="ARBA" id="ARBA00023053"/>
    </source>
</evidence>
<dbReference type="CDD" id="cd11492">
    <property type="entry name" value="SLC5sbd_NIS-SMVT"/>
    <property type="match status" value="1"/>
</dbReference>
<comment type="similarity">
    <text evidence="2 11">Belongs to the sodium:solute symporter (SSF) (TC 2.A.21) family.</text>
</comment>
<evidence type="ECO:0000256" key="2">
    <source>
        <dbReference type="ARBA" id="ARBA00006434"/>
    </source>
</evidence>
<keyword evidence="3" id="KW-0813">Transport</keyword>
<evidence type="ECO:0000256" key="11">
    <source>
        <dbReference type="RuleBase" id="RU362091"/>
    </source>
</evidence>
<dbReference type="InterPro" id="IPR001734">
    <property type="entry name" value="Na/solute_symporter"/>
</dbReference>
<evidence type="ECO:0000256" key="6">
    <source>
        <dbReference type="ARBA" id="ARBA00022989"/>
    </source>
</evidence>
<proteinExistence type="inferred from homology"/>
<feature type="region of interest" description="Disordered" evidence="12">
    <location>
        <begin position="483"/>
        <end position="509"/>
    </location>
</feature>
<feature type="transmembrane region" description="Helical" evidence="13">
    <location>
        <begin position="290"/>
        <end position="310"/>
    </location>
</feature>
<feature type="transmembrane region" description="Helical" evidence="13">
    <location>
        <begin position="186"/>
        <end position="211"/>
    </location>
</feature>
<feature type="transmembrane region" description="Helical" evidence="13">
    <location>
        <begin position="349"/>
        <end position="371"/>
    </location>
</feature>
<feature type="transmembrane region" description="Helical" evidence="13">
    <location>
        <begin position="97"/>
        <end position="117"/>
    </location>
</feature>
<comment type="subcellular location">
    <subcellularLocation>
        <location evidence="1">Cell membrane</location>
        <topology evidence="1">Multi-pass membrane protein</topology>
    </subcellularLocation>
</comment>
<evidence type="ECO:0000256" key="1">
    <source>
        <dbReference type="ARBA" id="ARBA00004651"/>
    </source>
</evidence>
<keyword evidence="8" id="KW-0406">Ion transport</keyword>
<evidence type="ECO:0000256" key="13">
    <source>
        <dbReference type="SAM" id="Phobius"/>
    </source>
</evidence>
<feature type="transmembrane region" description="Helical" evidence="13">
    <location>
        <begin position="316"/>
        <end position="337"/>
    </location>
</feature>
<reference evidence="16" key="2">
    <citation type="submission" date="2025-04" db="UniProtKB">
        <authorList>
            <consortium name="RefSeq"/>
        </authorList>
    </citation>
    <scope>IDENTIFICATION</scope>
    <source>
        <strain evidence="16">Aabys</strain>
    </source>
</reference>
<dbReference type="InterPro" id="IPR038377">
    <property type="entry name" value="Na/Glc_symporter_sf"/>
</dbReference>
<evidence type="ECO:0000256" key="5">
    <source>
        <dbReference type="ARBA" id="ARBA00022692"/>
    </source>
</evidence>
<keyword evidence="15" id="KW-1185">Reference proteome</keyword>
<dbReference type="InterPro" id="IPR051163">
    <property type="entry name" value="Sodium:Solute_Symporter_SSF"/>
</dbReference>
<evidence type="ECO:0000256" key="8">
    <source>
        <dbReference type="ARBA" id="ARBA00023065"/>
    </source>
</evidence>
<dbReference type="GO" id="GO:0005886">
    <property type="term" value="C:plasma membrane"/>
    <property type="evidence" value="ECO:0007669"/>
    <property type="project" value="UniProtKB-SubCell"/>
</dbReference>
<feature type="transmembrane region" description="Helical" evidence="13">
    <location>
        <begin position="36"/>
        <end position="60"/>
    </location>
</feature>
<keyword evidence="6 13" id="KW-1133">Transmembrane helix</keyword>
<evidence type="ECO:0000256" key="9">
    <source>
        <dbReference type="ARBA" id="ARBA00023136"/>
    </source>
</evidence>
<keyword evidence="7" id="KW-0915">Sodium</keyword>